<comment type="caution">
    <text evidence="3">The sequence shown here is derived from an EMBL/GenBank/DDBJ whole genome shotgun (WGS) entry which is preliminary data.</text>
</comment>
<keyword evidence="2" id="KW-1133">Transmembrane helix</keyword>
<evidence type="ECO:0000313" key="4">
    <source>
        <dbReference type="Proteomes" id="UP001487296"/>
    </source>
</evidence>
<evidence type="ECO:0000313" key="3">
    <source>
        <dbReference type="EMBL" id="MEQ2486975.1"/>
    </source>
</evidence>
<keyword evidence="4" id="KW-1185">Reference proteome</keyword>
<accession>A0ABV1FRQ2</accession>
<evidence type="ECO:0000256" key="1">
    <source>
        <dbReference type="SAM" id="MobiDB-lite"/>
    </source>
</evidence>
<dbReference type="Proteomes" id="UP001487296">
    <property type="component" value="Unassembled WGS sequence"/>
</dbReference>
<evidence type="ECO:0000256" key="2">
    <source>
        <dbReference type="SAM" id="Phobius"/>
    </source>
</evidence>
<keyword evidence="2" id="KW-0472">Membrane</keyword>
<evidence type="ECO:0008006" key="5">
    <source>
        <dbReference type="Google" id="ProtNLM"/>
    </source>
</evidence>
<feature type="region of interest" description="Disordered" evidence="1">
    <location>
        <begin position="119"/>
        <end position="140"/>
    </location>
</feature>
<feature type="transmembrane region" description="Helical" evidence="2">
    <location>
        <begin position="77"/>
        <end position="99"/>
    </location>
</feature>
<dbReference type="RefSeq" id="WP_215760021.1">
    <property type="nucleotide sequence ID" value="NZ_JAHKBE010000027.1"/>
</dbReference>
<organism evidence="3 4">
    <name type="scientific">Hallella faecis</name>
    <dbReference type="NCBI Taxonomy" id="2841596"/>
    <lineage>
        <taxon>Bacteria</taxon>
        <taxon>Pseudomonadati</taxon>
        <taxon>Bacteroidota</taxon>
        <taxon>Bacteroidia</taxon>
        <taxon>Bacteroidales</taxon>
        <taxon>Prevotellaceae</taxon>
        <taxon>Hallella</taxon>
    </lineage>
</organism>
<sequence>MDNINFQDRIDEYLLHDETMSEEEKVQFLKEIEEDAEKKEQYEFTKNVKQAIVSRGEKLKAMTEFQKEMKSHYHRKTWLWISSIAAVLVIGFFAINPLFVENSPTDNVRGDENDVFEMTAPADSIDTDSISSDTITSLHK</sequence>
<proteinExistence type="predicted"/>
<protein>
    <recommendedName>
        <fullName evidence="5">Anti-sigma factor</fullName>
    </recommendedName>
</protein>
<dbReference type="EMBL" id="JBBNFP010000028">
    <property type="protein sequence ID" value="MEQ2486975.1"/>
    <property type="molecule type" value="Genomic_DNA"/>
</dbReference>
<feature type="compositionally biased region" description="Low complexity" evidence="1">
    <location>
        <begin position="123"/>
        <end position="140"/>
    </location>
</feature>
<gene>
    <name evidence="3" type="ORF">AAAT34_07885</name>
</gene>
<name>A0ABV1FRQ2_9BACT</name>
<keyword evidence="2" id="KW-0812">Transmembrane</keyword>
<reference evidence="3 4" key="1">
    <citation type="submission" date="2024-04" db="EMBL/GenBank/DDBJ databases">
        <title>Human intestinal bacterial collection.</title>
        <authorList>
            <person name="Pauvert C."/>
            <person name="Hitch T.C.A."/>
            <person name="Clavel T."/>
        </authorList>
    </citation>
    <scope>NUCLEOTIDE SEQUENCE [LARGE SCALE GENOMIC DNA]</scope>
    <source>
        <strain evidence="3 4">CLA-AA-H145</strain>
    </source>
</reference>